<keyword evidence="2" id="KW-0732">Signal</keyword>
<protein>
    <recommendedName>
        <fullName evidence="5">Holin</fullName>
    </recommendedName>
</protein>
<organism evidence="3 4">
    <name type="scientific">Streptomyces thermospinosisporus</name>
    <dbReference type="NCBI Taxonomy" id="161482"/>
    <lineage>
        <taxon>Bacteria</taxon>
        <taxon>Bacillati</taxon>
        <taxon>Actinomycetota</taxon>
        <taxon>Actinomycetes</taxon>
        <taxon>Kitasatosporales</taxon>
        <taxon>Streptomycetaceae</taxon>
        <taxon>Streptomyces</taxon>
    </lineage>
</organism>
<dbReference type="EMBL" id="BAAAIZ010000090">
    <property type="protein sequence ID" value="GAA1431930.1"/>
    <property type="molecule type" value="Genomic_DNA"/>
</dbReference>
<proteinExistence type="predicted"/>
<feature type="transmembrane region" description="Helical" evidence="1">
    <location>
        <begin position="40"/>
        <end position="56"/>
    </location>
</feature>
<keyword evidence="4" id="KW-1185">Reference proteome</keyword>
<name>A0ABP4JVM5_9ACTN</name>
<comment type="caution">
    <text evidence="3">The sequence shown here is derived from an EMBL/GenBank/DDBJ whole genome shotgun (WGS) entry which is preliminary data.</text>
</comment>
<keyword evidence="1" id="KW-0812">Transmembrane</keyword>
<keyword evidence="1" id="KW-1133">Transmembrane helix</keyword>
<sequence length="69" mass="7021">MRTIVKISRYWKAVVSALAAGAGSLSVAVTDDTVTAAEGWAALCAVLAALGFTWAVPNRPASSGEDVQA</sequence>
<accession>A0ABP4JVM5</accession>
<evidence type="ECO:0008006" key="5">
    <source>
        <dbReference type="Google" id="ProtNLM"/>
    </source>
</evidence>
<evidence type="ECO:0000313" key="4">
    <source>
        <dbReference type="Proteomes" id="UP001500973"/>
    </source>
</evidence>
<dbReference type="Proteomes" id="UP001500973">
    <property type="component" value="Unassembled WGS sequence"/>
</dbReference>
<reference evidence="4" key="1">
    <citation type="journal article" date="2019" name="Int. J. Syst. Evol. Microbiol.">
        <title>The Global Catalogue of Microorganisms (GCM) 10K type strain sequencing project: providing services to taxonomists for standard genome sequencing and annotation.</title>
        <authorList>
            <consortium name="The Broad Institute Genomics Platform"/>
            <consortium name="The Broad Institute Genome Sequencing Center for Infectious Disease"/>
            <person name="Wu L."/>
            <person name="Ma J."/>
        </authorList>
    </citation>
    <scope>NUCLEOTIDE SEQUENCE [LARGE SCALE GENOMIC DNA]</scope>
    <source>
        <strain evidence="4">JCM 11756</strain>
    </source>
</reference>
<keyword evidence="1" id="KW-0472">Membrane</keyword>
<evidence type="ECO:0000313" key="3">
    <source>
        <dbReference type="EMBL" id="GAA1431930.1"/>
    </source>
</evidence>
<evidence type="ECO:0000256" key="2">
    <source>
        <dbReference type="SAM" id="SignalP"/>
    </source>
</evidence>
<evidence type="ECO:0000256" key="1">
    <source>
        <dbReference type="SAM" id="Phobius"/>
    </source>
</evidence>
<feature type="chain" id="PRO_5047435982" description="Holin" evidence="2">
    <location>
        <begin position="29"/>
        <end position="69"/>
    </location>
</feature>
<feature type="signal peptide" evidence="2">
    <location>
        <begin position="1"/>
        <end position="28"/>
    </location>
</feature>
<gene>
    <name evidence="3" type="ORF">GCM10009601_51980</name>
</gene>